<dbReference type="Proteomes" id="UP001165396">
    <property type="component" value="Unassembled WGS sequence"/>
</dbReference>
<reference evidence="5" key="1">
    <citation type="submission" date="2022-07" db="EMBL/GenBank/DDBJ databases">
        <title>Pseudosulfitobacter sp. strain AP-MA-4, whole genome sequence.</title>
        <authorList>
            <person name="Jiang Y."/>
        </authorList>
    </citation>
    <scope>NUCLEOTIDE SEQUENCE</scope>
    <source>
        <strain evidence="5">AP-MA-4</strain>
    </source>
</reference>
<comment type="catalytic activity">
    <reaction evidence="1">
        <text>ATP + protein L-histidine = ADP + protein N-phospho-L-histidine.</text>
        <dbReference type="EC" id="2.7.13.3"/>
    </reaction>
</comment>
<dbReference type="CDD" id="cd00082">
    <property type="entry name" value="HisKA"/>
    <property type="match status" value="1"/>
</dbReference>
<dbReference type="InterPro" id="IPR003018">
    <property type="entry name" value="GAF"/>
</dbReference>
<protein>
    <recommendedName>
        <fullName evidence="2">histidine kinase</fullName>
        <ecNumber evidence="2">2.7.13.3</ecNumber>
    </recommendedName>
</protein>
<name>A0ABT1YZV8_9RHOB</name>
<dbReference type="RefSeq" id="WP_258294124.1">
    <property type="nucleotide sequence ID" value="NZ_JANKJG010000004.1"/>
</dbReference>
<evidence type="ECO:0000256" key="2">
    <source>
        <dbReference type="ARBA" id="ARBA00012438"/>
    </source>
</evidence>
<dbReference type="Pfam" id="PF01590">
    <property type="entry name" value="GAF"/>
    <property type="match status" value="1"/>
</dbReference>
<dbReference type="SUPFAM" id="SSF47384">
    <property type="entry name" value="Homodimeric domain of signal transducing histidine kinase"/>
    <property type="match status" value="1"/>
</dbReference>
<dbReference type="Gene3D" id="1.10.287.130">
    <property type="match status" value="1"/>
</dbReference>
<evidence type="ECO:0000313" key="5">
    <source>
        <dbReference type="EMBL" id="MCR8826429.1"/>
    </source>
</evidence>
<evidence type="ECO:0000313" key="6">
    <source>
        <dbReference type="Proteomes" id="UP001165396"/>
    </source>
</evidence>
<dbReference type="PROSITE" id="PS50109">
    <property type="entry name" value="HIS_KIN"/>
    <property type="match status" value="1"/>
</dbReference>
<dbReference type="EC" id="2.7.13.3" evidence="2"/>
<proteinExistence type="predicted"/>
<organism evidence="5 6">
    <name type="scientific">Pseudosulfitobacter koreensis</name>
    <dbReference type="NCBI Taxonomy" id="2968472"/>
    <lineage>
        <taxon>Bacteria</taxon>
        <taxon>Pseudomonadati</taxon>
        <taxon>Pseudomonadota</taxon>
        <taxon>Alphaproteobacteria</taxon>
        <taxon>Rhodobacterales</taxon>
        <taxon>Roseobacteraceae</taxon>
        <taxon>Pseudosulfitobacter</taxon>
    </lineage>
</organism>
<comment type="caution">
    <text evidence="5">The sequence shown here is derived from an EMBL/GenBank/DDBJ whole genome shotgun (WGS) entry which is preliminary data.</text>
</comment>
<dbReference type="Pfam" id="PF02518">
    <property type="entry name" value="HATPase_c"/>
    <property type="match status" value="1"/>
</dbReference>
<feature type="domain" description="Histidine kinase" evidence="4">
    <location>
        <begin position="183"/>
        <end position="398"/>
    </location>
</feature>
<dbReference type="SUPFAM" id="SSF55781">
    <property type="entry name" value="GAF domain-like"/>
    <property type="match status" value="1"/>
</dbReference>
<dbReference type="SMART" id="SM00388">
    <property type="entry name" value="HisKA"/>
    <property type="match status" value="1"/>
</dbReference>
<evidence type="ECO:0000259" key="4">
    <source>
        <dbReference type="PROSITE" id="PS50109"/>
    </source>
</evidence>
<evidence type="ECO:0000256" key="3">
    <source>
        <dbReference type="ARBA" id="ARBA00022553"/>
    </source>
</evidence>
<dbReference type="InterPro" id="IPR003661">
    <property type="entry name" value="HisK_dim/P_dom"/>
</dbReference>
<evidence type="ECO:0000256" key="1">
    <source>
        <dbReference type="ARBA" id="ARBA00000085"/>
    </source>
</evidence>
<keyword evidence="6" id="KW-1185">Reference proteome</keyword>
<keyword evidence="3" id="KW-0597">Phosphoprotein</keyword>
<dbReference type="Pfam" id="PF00512">
    <property type="entry name" value="HisKA"/>
    <property type="match status" value="1"/>
</dbReference>
<dbReference type="Gene3D" id="3.30.565.10">
    <property type="entry name" value="Histidine kinase-like ATPase, C-terminal domain"/>
    <property type="match status" value="1"/>
</dbReference>
<dbReference type="InterPro" id="IPR029016">
    <property type="entry name" value="GAF-like_dom_sf"/>
</dbReference>
<sequence length="405" mass="43596">MRTYPIPFNEEARLRSVFSVPGFTEANTAVFDAICEATRKLLGCPIAHISVIEDDTQWYKSVVGIALERMPKNNSFCTHTIMSGQPMVVPDLSKDPRFENHPMVAEGGPGARFYAGVPLILSSGQRFGSLCGLDLVPHDAPSDQQMAILEDLGCAVVAALEAVPPKPVSQTPDEAVQSTFITLIGHEFRTPLTILSGSLKMLDAMAQNGANKSLLSSAYRSAEQLMGLVETIITFSNASTGELRLNETFAGFEHITKSVADLVLPGPDGTLKSIRFADNLLTLPVYMDPEQIKLALNALALNAINHGGDEITVASRLDAAGNIELSITDNGALDMNVELAKLYEPFVVGGDIDQRDTRGGLGLGLPLTRKLVELHGGEFEVEASENRTTAIIRLPAWRARTAQVA</sequence>
<dbReference type="PRINTS" id="PR00344">
    <property type="entry name" value="BCTRLSENSOR"/>
</dbReference>
<dbReference type="InterPro" id="IPR005467">
    <property type="entry name" value="His_kinase_dom"/>
</dbReference>
<dbReference type="EMBL" id="JANKJG010000004">
    <property type="protein sequence ID" value="MCR8826429.1"/>
    <property type="molecule type" value="Genomic_DNA"/>
</dbReference>
<dbReference type="InterPro" id="IPR003594">
    <property type="entry name" value="HATPase_dom"/>
</dbReference>
<dbReference type="PANTHER" id="PTHR43102:SF2">
    <property type="entry name" value="GAF DOMAIN-CONTAINING PROTEIN"/>
    <property type="match status" value="1"/>
</dbReference>
<dbReference type="InterPro" id="IPR036097">
    <property type="entry name" value="HisK_dim/P_sf"/>
</dbReference>
<keyword evidence="5" id="KW-0418">Kinase</keyword>
<keyword evidence="5" id="KW-0808">Transferase</keyword>
<dbReference type="InterPro" id="IPR036890">
    <property type="entry name" value="HATPase_C_sf"/>
</dbReference>
<dbReference type="SUPFAM" id="SSF55874">
    <property type="entry name" value="ATPase domain of HSP90 chaperone/DNA topoisomerase II/histidine kinase"/>
    <property type="match status" value="1"/>
</dbReference>
<dbReference type="PANTHER" id="PTHR43102">
    <property type="entry name" value="SLR1143 PROTEIN"/>
    <property type="match status" value="1"/>
</dbReference>
<dbReference type="SMART" id="SM00387">
    <property type="entry name" value="HATPase_c"/>
    <property type="match status" value="1"/>
</dbReference>
<dbReference type="InterPro" id="IPR004358">
    <property type="entry name" value="Sig_transdc_His_kin-like_C"/>
</dbReference>
<dbReference type="GO" id="GO:0016301">
    <property type="term" value="F:kinase activity"/>
    <property type="evidence" value="ECO:0007669"/>
    <property type="project" value="UniProtKB-KW"/>
</dbReference>
<accession>A0ABT1YZV8</accession>
<dbReference type="Gene3D" id="3.30.450.40">
    <property type="match status" value="1"/>
</dbReference>
<gene>
    <name evidence="5" type="ORF">NTA49_07760</name>
</gene>